<name>A0ABS8KB11_9BURK</name>
<evidence type="ECO:0000313" key="2">
    <source>
        <dbReference type="Proteomes" id="UP001430614"/>
    </source>
</evidence>
<sequence>MAQSKVLPQRGQRALRQERVTDGFIAGGAQRARDIGRTIMTRLIRSGAVVHSANAQPSRKRVKLAVRPVPQACAGAVCQLARRSLEPLLKTLLQRASPVQFALF</sequence>
<organism evidence="1 2">
    <name type="scientific">Paraburkholderia translucens</name>
    <dbReference type="NCBI Taxonomy" id="2886945"/>
    <lineage>
        <taxon>Bacteria</taxon>
        <taxon>Pseudomonadati</taxon>
        <taxon>Pseudomonadota</taxon>
        <taxon>Betaproteobacteria</taxon>
        <taxon>Burkholderiales</taxon>
        <taxon>Burkholderiaceae</taxon>
        <taxon>Paraburkholderia</taxon>
    </lineage>
</organism>
<proteinExistence type="predicted"/>
<evidence type="ECO:0000313" key="1">
    <source>
        <dbReference type="EMBL" id="MCC8401951.1"/>
    </source>
</evidence>
<accession>A0ABS8KB11</accession>
<keyword evidence="2" id="KW-1185">Reference proteome</keyword>
<dbReference type="EMBL" id="JAJITC010000004">
    <property type="protein sequence ID" value="MCC8401951.1"/>
    <property type="molecule type" value="Genomic_DNA"/>
</dbReference>
<protein>
    <submittedName>
        <fullName evidence="1">Uncharacterized protein</fullName>
    </submittedName>
</protein>
<reference evidence="1 2" key="1">
    <citation type="submission" date="2021-11" db="EMBL/GenBank/DDBJ databases">
        <authorList>
            <person name="Oh E.-T."/>
            <person name="Kim S.-B."/>
        </authorList>
    </citation>
    <scope>NUCLEOTIDE SEQUENCE [LARGE SCALE GENOMIC DNA]</scope>
    <source>
        <strain evidence="1 2">MMS20-SJTN17</strain>
    </source>
</reference>
<dbReference type="Proteomes" id="UP001430614">
    <property type="component" value="Unassembled WGS sequence"/>
</dbReference>
<gene>
    <name evidence="1" type="ORF">LJ655_08600</name>
</gene>
<comment type="caution">
    <text evidence="1">The sequence shown here is derived from an EMBL/GenBank/DDBJ whole genome shotgun (WGS) entry which is preliminary data.</text>
</comment>
<dbReference type="RefSeq" id="WP_230561108.1">
    <property type="nucleotide sequence ID" value="NZ_JAJITC010000004.1"/>
</dbReference>